<dbReference type="Pfam" id="PF05219">
    <property type="entry name" value="DREV"/>
    <property type="match status" value="1"/>
</dbReference>
<evidence type="ECO:0000256" key="1">
    <source>
        <dbReference type="SAM" id="Phobius"/>
    </source>
</evidence>
<dbReference type="GO" id="GO:0032259">
    <property type="term" value="P:methylation"/>
    <property type="evidence" value="ECO:0007669"/>
    <property type="project" value="UniProtKB-KW"/>
</dbReference>
<gene>
    <name evidence="2" type="ORF">BpHYR1_013855</name>
</gene>
<keyword evidence="1" id="KW-0812">Transmembrane</keyword>
<protein>
    <submittedName>
        <fullName evidence="2">Methyltransferase 9</fullName>
    </submittedName>
</protein>
<sequence length="313" mass="36563">MSYYGARNRLTKLMLEKMDNDNFLSQIDHNLWYIIPDLDQLTSIQHCFVQFNEDLQTKNFLDNCIEKSEHFFTQLLHSFVLSFLQYFMAITSINGLLQRGSMFVFSEDQFKNLIDFRGENKLTNLLDLGAGDGEVTSKMAPFFQNVYTTEMSTTMRWRLQHKGFQVVEVNEWDKIRSGSGEDSFVKFDAISCLNLLDRCDKPLSLLKQMKKALKPNGLLIVALVLPYKPYVEYNPDNKPSEDLLEVWSPGFCVNNEPCKMNKVNKQIKHLIENVFEPIGFELTKFTRLPYLCEGNLAQSYFYLIDYVFIFKNK</sequence>
<dbReference type="Gene3D" id="3.40.50.150">
    <property type="entry name" value="Vaccinia Virus protein VP39"/>
    <property type="match status" value="1"/>
</dbReference>
<dbReference type="Proteomes" id="UP000276133">
    <property type="component" value="Unassembled WGS sequence"/>
</dbReference>
<keyword evidence="3" id="KW-1185">Reference proteome</keyword>
<evidence type="ECO:0000313" key="3">
    <source>
        <dbReference type="Proteomes" id="UP000276133"/>
    </source>
</evidence>
<dbReference type="STRING" id="10195.A0A3M7SAE2"/>
<dbReference type="CDD" id="cd02440">
    <property type="entry name" value="AdoMet_MTases"/>
    <property type="match status" value="1"/>
</dbReference>
<dbReference type="InterPro" id="IPR029063">
    <property type="entry name" value="SAM-dependent_MTases_sf"/>
</dbReference>
<proteinExistence type="predicted"/>
<evidence type="ECO:0000313" key="2">
    <source>
        <dbReference type="EMBL" id="RNA32722.1"/>
    </source>
</evidence>
<comment type="caution">
    <text evidence="2">The sequence shown here is derived from an EMBL/GenBank/DDBJ whole genome shotgun (WGS) entry which is preliminary data.</text>
</comment>
<keyword evidence="1" id="KW-0472">Membrane</keyword>
<organism evidence="2 3">
    <name type="scientific">Brachionus plicatilis</name>
    <name type="common">Marine rotifer</name>
    <name type="synonym">Brachionus muelleri</name>
    <dbReference type="NCBI Taxonomy" id="10195"/>
    <lineage>
        <taxon>Eukaryota</taxon>
        <taxon>Metazoa</taxon>
        <taxon>Spiralia</taxon>
        <taxon>Gnathifera</taxon>
        <taxon>Rotifera</taxon>
        <taxon>Eurotatoria</taxon>
        <taxon>Monogononta</taxon>
        <taxon>Pseudotrocha</taxon>
        <taxon>Ploima</taxon>
        <taxon>Brachionidae</taxon>
        <taxon>Brachionus</taxon>
    </lineage>
</organism>
<dbReference type="SUPFAM" id="SSF53335">
    <property type="entry name" value="S-adenosyl-L-methionine-dependent methyltransferases"/>
    <property type="match status" value="1"/>
</dbReference>
<feature type="transmembrane region" description="Helical" evidence="1">
    <location>
        <begin position="75"/>
        <end position="97"/>
    </location>
</feature>
<keyword evidence="1" id="KW-1133">Transmembrane helix</keyword>
<reference evidence="2 3" key="1">
    <citation type="journal article" date="2018" name="Sci. Rep.">
        <title>Genomic signatures of local adaptation to the degree of environmental predictability in rotifers.</title>
        <authorList>
            <person name="Franch-Gras L."/>
            <person name="Hahn C."/>
            <person name="Garcia-Roger E.M."/>
            <person name="Carmona M.J."/>
            <person name="Serra M."/>
            <person name="Gomez A."/>
        </authorList>
    </citation>
    <scope>NUCLEOTIDE SEQUENCE [LARGE SCALE GENOMIC DNA]</scope>
    <source>
        <strain evidence="2">HYR1</strain>
    </source>
</reference>
<dbReference type="AlphaFoldDB" id="A0A3M7SAE2"/>
<dbReference type="PANTHER" id="PTHR12890">
    <property type="entry name" value="DREV PROTEIN"/>
    <property type="match status" value="1"/>
</dbReference>
<keyword evidence="2" id="KW-0489">Methyltransferase</keyword>
<keyword evidence="2" id="KW-0808">Transferase</keyword>
<dbReference type="EMBL" id="REGN01001757">
    <property type="protein sequence ID" value="RNA32722.1"/>
    <property type="molecule type" value="Genomic_DNA"/>
</dbReference>
<dbReference type="GO" id="GO:0106370">
    <property type="term" value="F:protein-L-histidine N-pros-methyltransferase activity"/>
    <property type="evidence" value="ECO:0007669"/>
    <property type="project" value="InterPro"/>
</dbReference>
<dbReference type="PANTHER" id="PTHR12890:SF0">
    <property type="entry name" value="PROTEIN-L-HISTIDINE N-PROS-METHYLTRANSFERASE"/>
    <property type="match status" value="1"/>
</dbReference>
<name>A0A3M7SAE2_BRAPC</name>
<dbReference type="OrthoDB" id="199041at2759"/>
<accession>A0A3M7SAE2</accession>
<dbReference type="InterPro" id="IPR007884">
    <property type="entry name" value="METL9"/>
</dbReference>